<dbReference type="SUPFAM" id="SSF49464">
    <property type="entry name" value="Carboxypeptidase regulatory domain-like"/>
    <property type="match status" value="1"/>
</dbReference>
<dbReference type="InterPro" id="IPR008969">
    <property type="entry name" value="CarboxyPept-like_regulatory"/>
</dbReference>
<dbReference type="SUPFAM" id="SSF56935">
    <property type="entry name" value="Porins"/>
    <property type="match status" value="1"/>
</dbReference>
<protein>
    <submittedName>
        <fullName evidence="3">Outer membrane receptor proteins, mostly Fe transport</fullName>
    </submittedName>
</protein>
<organism evidence="3 4">
    <name type="scientific">Pedobacter africanus</name>
    <dbReference type="NCBI Taxonomy" id="151894"/>
    <lineage>
        <taxon>Bacteria</taxon>
        <taxon>Pseudomonadati</taxon>
        <taxon>Bacteroidota</taxon>
        <taxon>Sphingobacteriia</taxon>
        <taxon>Sphingobacteriales</taxon>
        <taxon>Sphingobacteriaceae</taxon>
        <taxon>Pedobacter</taxon>
    </lineage>
</organism>
<feature type="signal peptide" evidence="1">
    <location>
        <begin position="1"/>
        <end position="19"/>
    </location>
</feature>
<evidence type="ECO:0000256" key="1">
    <source>
        <dbReference type="SAM" id="SignalP"/>
    </source>
</evidence>
<feature type="chain" id="PRO_5011986423" evidence="1">
    <location>
        <begin position="20"/>
        <end position="901"/>
    </location>
</feature>
<keyword evidence="3" id="KW-0675">Receptor</keyword>
<dbReference type="EMBL" id="FWXT01000001">
    <property type="protein sequence ID" value="SMC64647.1"/>
    <property type="molecule type" value="Genomic_DNA"/>
</dbReference>
<feature type="domain" description="Outer membrane protein beta-barrel" evidence="2">
    <location>
        <begin position="424"/>
        <end position="772"/>
    </location>
</feature>
<name>A0A1W2AV77_9SPHI</name>
<dbReference type="Pfam" id="PF14905">
    <property type="entry name" value="OMP_b-brl_3"/>
    <property type="match status" value="1"/>
</dbReference>
<dbReference type="InterPro" id="IPR041700">
    <property type="entry name" value="OMP_b-brl_3"/>
</dbReference>
<dbReference type="STRING" id="151894.SAMN04488524_1694"/>
<dbReference type="OrthoDB" id="1086219at2"/>
<keyword evidence="4" id="KW-1185">Reference proteome</keyword>
<sequence length="901" mass="101446">MSKLLTIILLFVLCTVALAQDKETPTLSVRQVSGIVLDSAQNGVSGAVVILKSAADTLNAISNEEGVFVFSRVKSSVFSLTISCLGYLPLVQKHLQSDSKNLIVLKPIQLRTEAFHLKEVTISGKVGIKYKQDTVEYRASDYKVMDYASLKDLIKKMDGFDVDAEGNLTHNGETIRKAKFNGATYFGGNVKNAIDELPAEIIERIQVIDDYGEQARFTGLKANSQKVLNVVSKPDRSVGLLSNLETKGGTRDQLKAGAGLKRIDGLDQKGVGIVYAQKPLGITEQGITPVVSSGMDKNKDLNLVWNKSFNKVDVENTYSFSDRVVHSFKNVSGSEFYDDNSVISKSEIETDVKDKKHQLNSKINYHLDKNQDFIFGALLTHQHSSVANDRNTAYDGLQRQVQSLNDYHRTSKPSFNINGLYRLKLNDAGANLAITAQIGRELMDRDRDQQNKVVFYEDATGGGINPARYRFGFFTARQQYQLSVVLGYPLSHRESLILQASSNYNSTKNHSSAKVEDSENSWRYIDSLGQQFEYKNIQYPVLVSYRYKYKEYEVAIGAKTIFTGLKTLNALSGSNSDKIFSRISPDVHLRYTGSNNLQFSLKYIGEITAPTFETVQPLQDISNPLYQRFGNTELKPVFAQKIDLKYNQYFNSSGVYLMLAIGVGLAEKIVENQFLKIEDNVYIRETRYINSRNNRSFQSNYSIGKRFSGSGYNLNLVGMFQYQDNKIANNFIFSKNNFYSLYQNINLAFTLKKCMETKISVIYLYNRMSYVASDHNFFEQRWHAVVDGKAYLDNTFNLIYELSQQIVSGLPSNTVRNPFVVNLMAEKRFLKAKNATFSLGVSDLFKASNFVNRIAAVNGITEIKTNANSRLFMLKFQWAPQKWSGSKSKSGVRNSDGSFKP</sequence>
<accession>A0A1W2AV77</accession>
<evidence type="ECO:0000313" key="3">
    <source>
        <dbReference type="EMBL" id="SMC64647.1"/>
    </source>
</evidence>
<evidence type="ECO:0000313" key="4">
    <source>
        <dbReference type="Proteomes" id="UP000192756"/>
    </source>
</evidence>
<proteinExistence type="predicted"/>
<evidence type="ECO:0000259" key="2">
    <source>
        <dbReference type="Pfam" id="PF14905"/>
    </source>
</evidence>
<dbReference type="Proteomes" id="UP000192756">
    <property type="component" value="Unassembled WGS sequence"/>
</dbReference>
<reference evidence="4" key="1">
    <citation type="submission" date="2017-04" db="EMBL/GenBank/DDBJ databases">
        <authorList>
            <person name="Varghese N."/>
            <person name="Submissions S."/>
        </authorList>
    </citation>
    <scope>NUCLEOTIDE SEQUENCE [LARGE SCALE GENOMIC DNA]</scope>
    <source>
        <strain evidence="4">DSM 12126</strain>
    </source>
</reference>
<keyword evidence="1" id="KW-0732">Signal</keyword>
<dbReference type="AlphaFoldDB" id="A0A1W2AV77"/>
<dbReference type="Pfam" id="PF13620">
    <property type="entry name" value="CarboxypepD_reg"/>
    <property type="match status" value="1"/>
</dbReference>
<gene>
    <name evidence="3" type="ORF">SAMN04488524_1694</name>
</gene>